<evidence type="ECO:0000313" key="2">
    <source>
        <dbReference type="Proteomes" id="UP000238523"/>
    </source>
</evidence>
<proteinExistence type="predicted"/>
<sequence>MGGFQINRMLRLEALDHPLAGFSAGRHSHHVRISVWSMDVEKHLWPHRRWRRDGRL</sequence>
<reference evidence="1 2" key="1">
    <citation type="submission" date="2017-11" db="EMBL/GenBank/DDBJ databases">
        <title>Complete genome of Rhizobium leguminosarum Norway, an ineffective micro-symbiont.</title>
        <authorList>
            <person name="Hoffrichter A."/>
            <person name="Liang J."/>
            <person name="Brachmann A."/>
            <person name="Marin M."/>
        </authorList>
    </citation>
    <scope>NUCLEOTIDE SEQUENCE [LARGE SCALE GENOMIC DNA]</scope>
    <source>
        <strain evidence="1 2">Norway</strain>
    </source>
</reference>
<evidence type="ECO:0000313" key="1">
    <source>
        <dbReference type="EMBL" id="AUW41317.1"/>
    </source>
</evidence>
<dbReference type="EMBL" id="CP025012">
    <property type="protein sequence ID" value="AUW41317.1"/>
    <property type="molecule type" value="Genomic_DNA"/>
</dbReference>
<protein>
    <submittedName>
        <fullName evidence="1">Uncharacterized protein</fullName>
    </submittedName>
</protein>
<dbReference type="AlphaFoldDB" id="A0A2K9YZD3"/>
<dbReference type="Proteomes" id="UP000238523">
    <property type="component" value="Chromosome"/>
</dbReference>
<gene>
    <name evidence="1" type="ORF">CUJ84_Chr000917</name>
</gene>
<name>A0A2K9YZD3_RHILE</name>
<organism evidence="1 2">
    <name type="scientific">Rhizobium leguminosarum</name>
    <dbReference type="NCBI Taxonomy" id="384"/>
    <lineage>
        <taxon>Bacteria</taxon>
        <taxon>Pseudomonadati</taxon>
        <taxon>Pseudomonadota</taxon>
        <taxon>Alphaproteobacteria</taxon>
        <taxon>Hyphomicrobiales</taxon>
        <taxon>Rhizobiaceae</taxon>
        <taxon>Rhizobium/Agrobacterium group</taxon>
        <taxon>Rhizobium</taxon>
    </lineage>
</organism>
<accession>A0A2K9YZD3</accession>